<dbReference type="Pfam" id="PF12099">
    <property type="entry name" value="DUF3575"/>
    <property type="match status" value="1"/>
</dbReference>
<gene>
    <name evidence="2" type="ORF">POREN0001_0898</name>
</gene>
<protein>
    <recommendedName>
        <fullName evidence="4">DUF3575 domain-containing protein</fullName>
    </recommendedName>
</protein>
<dbReference type="STRING" id="553175.POREN0001_0898"/>
<comment type="caution">
    <text evidence="2">The sequence shown here is derived from an EMBL/GenBank/DDBJ whole genome shotgun (WGS) entry which is preliminary data.</text>
</comment>
<feature type="chain" id="PRO_5002928001" description="DUF3575 domain-containing protein" evidence="1">
    <location>
        <begin position="20"/>
        <end position="197"/>
    </location>
</feature>
<dbReference type="GeneID" id="93364741"/>
<name>C3J9X6_POREA</name>
<sequence>MKKRIIISLVALLVPCALSAQKVALKTNLLHLATVTPNLALEIGLSSRTTLDLYGAFNNFSLTKDNTKWHHWLAQPELRFWTCEKFDGLFFGLHAMGGQFNVGGLKLPPLAYTWKENVMANLPDFRYQGWFLGGGVSVGYQWILGNRWNLEASIGGGYNHLWYEKFSKEKCGPKCGEGQTNYLGITKATLSLVYLFD</sequence>
<feature type="signal peptide" evidence="1">
    <location>
        <begin position="1"/>
        <end position="19"/>
    </location>
</feature>
<dbReference type="AlphaFoldDB" id="C3J9X6"/>
<dbReference type="Proteomes" id="UP000004295">
    <property type="component" value="Unassembled WGS sequence"/>
</dbReference>
<evidence type="ECO:0000313" key="3">
    <source>
        <dbReference type="Proteomes" id="UP000004295"/>
    </source>
</evidence>
<dbReference type="RefSeq" id="WP_004333187.1">
    <property type="nucleotide sequence ID" value="NZ_ACNN01000016.1"/>
</dbReference>
<proteinExistence type="predicted"/>
<keyword evidence="1" id="KW-0732">Signal</keyword>
<evidence type="ECO:0000256" key="1">
    <source>
        <dbReference type="SAM" id="SignalP"/>
    </source>
</evidence>
<dbReference type="InterPro" id="IPR036709">
    <property type="entry name" value="Autotransporte_beta_dom_sf"/>
</dbReference>
<accession>C3J9X6</accession>
<organism evidence="2 3">
    <name type="scientific">Porphyromonas endodontalis (strain ATCC 35406 / DSM 24491 / JCM 8526 / CCUG 16442 / BCRC 14492 / NCTC 13058 / HG 370)</name>
    <name type="common">Bacteroides endodontalis</name>
    <dbReference type="NCBI Taxonomy" id="553175"/>
    <lineage>
        <taxon>Bacteria</taxon>
        <taxon>Pseudomonadati</taxon>
        <taxon>Bacteroidota</taxon>
        <taxon>Bacteroidia</taxon>
        <taxon>Bacteroidales</taxon>
        <taxon>Porphyromonadaceae</taxon>
        <taxon>Porphyromonas</taxon>
    </lineage>
</organism>
<evidence type="ECO:0000313" key="2">
    <source>
        <dbReference type="EMBL" id="EEN82958.1"/>
    </source>
</evidence>
<reference evidence="2 3" key="1">
    <citation type="submission" date="2009-04" db="EMBL/GenBank/DDBJ databases">
        <authorList>
            <person name="Sebastian Y."/>
            <person name="Madupu R."/>
            <person name="Durkin A.S."/>
            <person name="Torralba M."/>
            <person name="Methe B."/>
            <person name="Sutton G.G."/>
            <person name="Strausberg R.L."/>
            <person name="Nelson K.E."/>
        </authorList>
    </citation>
    <scope>NUCLEOTIDE SEQUENCE [LARGE SCALE GENOMIC DNA]</scope>
    <source>
        <strain evidence="3">ATCC 35406 / BCRC 14492 / JCM 8526 / NCTC 13058 / HG 370</strain>
    </source>
</reference>
<dbReference type="InterPro" id="IPR021958">
    <property type="entry name" value="DUF3575"/>
</dbReference>
<dbReference type="EMBL" id="ACNN01000016">
    <property type="protein sequence ID" value="EEN82958.1"/>
    <property type="molecule type" value="Genomic_DNA"/>
</dbReference>
<dbReference type="SUPFAM" id="SSF103515">
    <property type="entry name" value="Autotransporter"/>
    <property type="match status" value="1"/>
</dbReference>
<evidence type="ECO:0008006" key="4">
    <source>
        <dbReference type="Google" id="ProtNLM"/>
    </source>
</evidence>
<dbReference type="eggNOG" id="COG2885">
    <property type="taxonomic scope" value="Bacteria"/>
</dbReference>
<keyword evidence="3" id="KW-1185">Reference proteome</keyword>